<dbReference type="InterPro" id="IPR025857">
    <property type="entry name" value="MacB_PCD"/>
</dbReference>
<feature type="transmembrane region" description="Helical" evidence="6">
    <location>
        <begin position="287"/>
        <end position="306"/>
    </location>
</feature>
<evidence type="ECO:0000256" key="1">
    <source>
        <dbReference type="ARBA" id="ARBA00004651"/>
    </source>
</evidence>
<comment type="caution">
    <text evidence="9">The sequence shown here is derived from an EMBL/GenBank/DDBJ whole genome shotgun (WGS) entry which is preliminary data.</text>
</comment>
<sequence length="820" mass="93628">MHKLNINKVAMNILTKKSKWATINIIGIAIAFASVLFVSAYTIKELSFDNFHSKADQIYRINIDEPGRVGFMENIDDVNSASLHSYYTESLLDNFPEVKNMTYLSHTFNLNLKVNEEIHSLENSFYTDHTFFELFDFKLLKGNRSTALNNPYEIILSKTAAIQYFGDIDIIGKEVKVKGEFDSNNGQTFTVTGIFDEFPDNSHMAPDVLLSINFEESNNSIGYPYTYLHFENETNPNHFIKSLNKYWKKNVAEGELAPTFQLINIRDIHLQSHKKDELGTNGNMNTLWVLIFGAVIILLIAMINYYNLNSVQLHSDLNNLKIKIINGASLINLSSSQLKKSALQIIASILIGTIITLHFDYFIDFQISISKHIILFLYVAIGFIIGFGILGLLPLITNNITANLSQKKEEGSKKFVISLIGQFVLSIAALTLTIVIHKQITFTKDFHPGKNKETIIAIKNFPYAAIQNFDLLKENVLKHPEINYFSATMMPPGMSGEFEYSFEMEGIEKKTENRITINSVDQDFFKLFEIQPLAGNLNLQKGSNFAWESSAIIPYEEISNKRLAELEPIHHSFKEQYILNETALKKLGFKNPQDVIGKQFKFNFRASNFFKRGEIVAVIKDLHYADMFSHETAEVIGLKQIFNGTYLAKFNPKNKAEALNKLNEEWNKLFPNYPMKYDFLNDIYAKLYRNQYNEMRTLTLFAILSILLSIMGMYALSSYSIQHKTKEIGIRKANGASSIEIMREIIGEYSIWVALAFVIACPIAYYAASDWLESFAYKINLSWWIFALSGVIAILIAIITVSWQTWNAARKDPVYALKNE</sequence>
<name>A0A2V3ZY45_9BACT</name>
<feature type="transmembrane region" description="Helical" evidence="6">
    <location>
        <begin position="20"/>
        <end position="43"/>
    </location>
</feature>
<keyword evidence="10" id="KW-1185">Reference proteome</keyword>
<dbReference type="EMBL" id="QFLI01000004">
    <property type="protein sequence ID" value="PXY01246.1"/>
    <property type="molecule type" value="Genomic_DNA"/>
</dbReference>
<feature type="transmembrane region" description="Helical" evidence="6">
    <location>
        <begin position="375"/>
        <end position="396"/>
    </location>
</feature>
<organism evidence="9 10">
    <name type="scientific">Marinifilum breve</name>
    <dbReference type="NCBI Taxonomy" id="2184082"/>
    <lineage>
        <taxon>Bacteria</taxon>
        <taxon>Pseudomonadati</taxon>
        <taxon>Bacteroidota</taxon>
        <taxon>Bacteroidia</taxon>
        <taxon>Marinilabiliales</taxon>
        <taxon>Marinifilaceae</taxon>
    </lineage>
</organism>
<dbReference type="GO" id="GO:0005886">
    <property type="term" value="C:plasma membrane"/>
    <property type="evidence" value="ECO:0007669"/>
    <property type="project" value="UniProtKB-SubCell"/>
</dbReference>
<reference evidence="9 10" key="1">
    <citation type="submission" date="2018-05" db="EMBL/GenBank/DDBJ databases">
        <title>Marinifilum breve JC075T sp. nov., a marine bacterium isolated from Yongle Blue Hole in the South China Sea.</title>
        <authorList>
            <person name="Fu T."/>
        </authorList>
    </citation>
    <scope>NUCLEOTIDE SEQUENCE [LARGE SCALE GENOMIC DNA]</scope>
    <source>
        <strain evidence="9 10">JC075</strain>
    </source>
</reference>
<feature type="transmembrane region" description="Helical" evidence="6">
    <location>
        <begin position="781"/>
        <end position="803"/>
    </location>
</feature>
<dbReference type="InterPro" id="IPR003838">
    <property type="entry name" value="ABC3_permease_C"/>
</dbReference>
<evidence type="ECO:0000256" key="4">
    <source>
        <dbReference type="ARBA" id="ARBA00022989"/>
    </source>
</evidence>
<dbReference type="PANTHER" id="PTHR30572:SF18">
    <property type="entry name" value="ABC-TYPE MACROLIDE FAMILY EXPORT SYSTEM PERMEASE COMPONENT 2"/>
    <property type="match status" value="1"/>
</dbReference>
<proteinExistence type="predicted"/>
<evidence type="ECO:0000256" key="3">
    <source>
        <dbReference type="ARBA" id="ARBA00022692"/>
    </source>
</evidence>
<keyword evidence="4 6" id="KW-1133">Transmembrane helix</keyword>
<evidence type="ECO:0000256" key="5">
    <source>
        <dbReference type="ARBA" id="ARBA00023136"/>
    </source>
</evidence>
<feature type="transmembrane region" description="Helical" evidence="6">
    <location>
        <begin position="749"/>
        <end position="769"/>
    </location>
</feature>
<feature type="domain" description="MacB-like periplasmic core" evidence="8">
    <location>
        <begin position="23"/>
        <end position="235"/>
    </location>
</feature>
<evidence type="ECO:0000256" key="2">
    <source>
        <dbReference type="ARBA" id="ARBA00022475"/>
    </source>
</evidence>
<gene>
    <name evidence="9" type="ORF">DF185_11410</name>
</gene>
<dbReference type="AlphaFoldDB" id="A0A2V3ZY45"/>
<dbReference type="PANTHER" id="PTHR30572">
    <property type="entry name" value="MEMBRANE COMPONENT OF TRANSPORTER-RELATED"/>
    <property type="match status" value="1"/>
</dbReference>
<evidence type="ECO:0000259" key="7">
    <source>
        <dbReference type="Pfam" id="PF02687"/>
    </source>
</evidence>
<dbReference type="InterPro" id="IPR050250">
    <property type="entry name" value="Macrolide_Exporter_MacB"/>
</dbReference>
<accession>A0A2V3ZY45</accession>
<dbReference type="GO" id="GO:0022857">
    <property type="term" value="F:transmembrane transporter activity"/>
    <property type="evidence" value="ECO:0007669"/>
    <property type="project" value="TreeGrafter"/>
</dbReference>
<keyword evidence="3 6" id="KW-0812">Transmembrane</keyword>
<evidence type="ECO:0000313" key="10">
    <source>
        <dbReference type="Proteomes" id="UP000248079"/>
    </source>
</evidence>
<evidence type="ECO:0000259" key="8">
    <source>
        <dbReference type="Pfam" id="PF12704"/>
    </source>
</evidence>
<feature type="transmembrane region" description="Helical" evidence="6">
    <location>
        <begin position="416"/>
        <end position="436"/>
    </location>
</feature>
<feature type="transmembrane region" description="Helical" evidence="6">
    <location>
        <begin position="342"/>
        <end position="363"/>
    </location>
</feature>
<evidence type="ECO:0008006" key="11">
    <source>
        <dbReference type="Google" id="ProtNLM"/>
    </source>
</evidence>
<dbReference type="Pfam" id="PF12704">
    <property type="entry name" value="MacB_PCD"/>
    <property type="match status" value="1"/>
</dbReference>
<keyword evidence="5 6" id="KW-0472">Membrane</keyword>
<keyword evidence="2" id="KW-1003">Cell membrane</keyword>
<feature type="transmembrane region" description="Helical" evidence="6">
    <location>
        <begin position="698"/>
        <end position="716"/>
    </location>
</feature>
<evidence type="ECO:0000313" key="9">
    <source>
        <dbReference type="EMBL" id="PXY01246.1"/>
    </source>
</evidence>
<evidence type="ECO:0000256" key="6">
    <source>
        <dbReference type="SAM" id="Phobius"/>
    </source>
</evidence>
<protein>
    <recommendedName>
        <fullName evidence="11">ABC3 transporter permease protein domain-containing protein</fullName>
    </recommendedName>
</protein>
<dbReference type="Pfam" id="PF02687">
    <property type="entry name" value="FtsX"/>
    <property type="match status" value="1"/>
</dbReference>
<comment type="subcellular location">
    <subcellularLocation>
        <location evidence="1">Cell membrane</location>
        <topology evidence="1">Multi-pass membrane protein</topology>
    </subcellularLocation>
</comment>
<feature type="domain" description="ABC3 transporter permease C-terminal" evidence="7">
    <location>
        <begin position="700"/>
        <end position="813"/>
    </location>
</feature>
<dbReference type="Proteomes" id="UP000248079">
    <property type="component" value="Unassembled WGS sequence"/>
</dbReference>